<sequence>MRIQLRSAVPGRLRPRISLYNEEPYDSQAISQVIDHDTNILSPGPVIVVGTTLKVPGACQLVRNLAKKAKANGSPVIWIAPDRPSS</sequence>
<accession>A0AAI8VMF1</accession>
<dbReference type="EMBL" id="CAUWAG010000010">
    <property type="protein sequence ID" value="CAJ2507558.1"/>
    <property type="molecule type" value="Genomic_DNA"/>
</dbReference>
<evidence type="ECO:0000313" key="2">
    <source>
        <dbReference type="Proteomes" id="UP001295740"/>
    </source>
</evidence>
<organism evidence="1 2">
    <name type="scientific">Anthostomella pinea</name>
    <dbReference type="NCBI Taxonomy" id="933095"/>
    <lineage>
        <taxon>Eukaryota</taxon>
        <taxon>Fungi</taxon>
        <taxon>Dikarya</taxon>
        <taxon>Ascomycota</taxon>
        <taxon>Pezizomycotina</taxon>
        <taxon>Sordariomycetes</taxon>
        <taxon>Xylariomycetidae</taxon>
        <taxon>Xylariales</taxon>
        <taxon>Xylariaceae</taxon>
        <taxon>Anthostomella</taxon>
    </lineage>
</organism>
<dbReference type="SUPFAM" id="SSF52467">
    <property type="entry name" value="DHS-like NAD/FAD-binding domain"/>
    <property type="match status" value="1"/>
</dbReference>
<keyword evidence="2" id="KW-1185">Reference proteome</keyword>
<gene>
    <name evidence="1" type="ORF">KHLLAP_LOCUS8026</name>
</gene>
<dbReference type="InterPro" id="IPR029035">
    <property type="entry name" value="DHS-like_NAD/FAD-binding_dom"/>
</dbReference>
<evidence type="ECO:0000313" key="1">
    <source>
        <dbReference type="EMBL" id="CAJ2507558.1"/>
    </source>
</evidence>
<comment type="caution">
    <text evidence="1">The sequence shown here is derived from an EMBL/GenBank/DDBJ whole genome shotgun (WGS) entry which is preliminary data.</text>
</comment>
<dbReference type="Gene3D" id="3.40.50.1220">
    <property type="entry name" value="TPP-binding domain"/>
    <property type="match status" value="1"/>
</dbReference>
<dbReference type="AlphaFoldDB" id="A0AAI8VMF1"/>
<name>A0AAI8VMF1_9PEZI</name>
<reference evidence="1" key="1">
    <citation type="submission" date="2023-10" db="EMBL/GenBank/DDBJ databases">
        <authorList>
            <person name="Hackl T."/>
        </authorList>
    </citation>
    <scope>NUCLEOTIDE SEQUENCE</scope>
</reference>
<proteinExistence type="predicted"/>
<dbReference type="Proteomes" id="UP001295740">
    <property type="component" value="Unassembled WGS sequence"/>
</dbReference>
<protein>
    <submittedName>
        <fullName evidence="1">Uu.00g087440.m01.CDS01</fullName>
    </submittedName>
</protein>